<gene>
    <name evidence="1" type="ORF">NE863_33840</name>
</gene>
<protein>
    <submittedName>
        <fullName evidence="1">Nucleotidyltransferase family protein</fullName>
    </submittedName>
</protein>
<dbReference type="EMBL" id="CP098809">
    <property type="protein sequence ID" value="USJ27426.1"/>
    <property type="molecule type" value="Genomic_DNA"/>
</dbReference>
<organism evidence="1 2">
    <name type="scientific">Ensifer adhaerens</name>
    <name type="common">Sinorhizobium morelense</name>
    <dbReference type="NCBI Taxonomy" id="106592"/>
    <lineage>
        <taxon>Bacteria</taxon>
        <taxon>Pseudomonadati</taxon>
        <taxon>Pseudomonadota</taxon>
        <taxon>Alphaproteobacteria</taxon>
        <taxon>Hyphomicrobiales</taxon>
        <taxon>Rhizobiaceae</taxon>
        <taxon>Sinorhizobium/Ensifer group</taxon>
        <taxon>Ensifer</taxon>
    </lineage>
</organism>
<evidence type="ECO:0000313" key="2">
    <source>
        <dbReference type="Proteomes" id="UP001055460"/>
    </source>
</evidence>
<dbReference type="RefSeq" id="WP_110819548.1">
    <property type="nucleotide sequence ID" value="NZ_CP098809.1"/>
</dbReference>
<evidence type="ECO:0000313" key="1">
    <source>
        <dbReference type="EMBL" id="USJ27426.1"/>
    </source>
</evidence>
<dbReference type="OrthoDB" id="7843417at2"/>
<keyword evidence="1" id="KW-0614">Plasmid</keyword>
<accession>A0A9Q8YFV4</accession>
<sequence>MTGNSWRDLVTLASCLNGHIPKEANWDGIVALANRSLTITSLAGAVKEANPHLPEDLSNYLSMIYRRNTDRNCRLKAQLGEAAASLNEIGIEPVVLKGTAILASAAPEALGARLLTDLDILVCPQDMREASKALCRQGYEVALSSGEGSWPGNAEYHLPVVLIRPTDVGSIDLQCRAKGPASFGDAEWLYGDSCVVDIGGGRVRVPTAFAQIILFILHDQFQDGDYWRGLLDLRHLLDIATLARASSVDWNGLRALFANGYERNAVETQIVTAAALLGLDRTAIRGVGSTARIQFARRRLQLGCDYLRTPLTLLTLISEVAHYRSWDRFGGEPYPSKRRELVRKARELRRNFRAKPPGKL</sequence>
<reference evidence="1" key="1">
    <citation type="submission" date="2022-06" db="EMBL/GenBank/DDBJ databases">
        <title>Physiological and biochemical characterization and genomic elucidation of a strain of the genus Ensifer adhaerens M8 that combines arsenic oxidation and chromium reduction.</title>
        <authorList>
            <person name="Li X."/>
            <person name="Yu c."/>
        </authorList>
    </citation>
    <scope>NUCLEOTIDE SEQUENCE</scope>
    <source>
        <strain evidence="1">M8</strain>
        <plasmid evidence="1">pB</plasmid>
    </source>
</reference>
<dbReference type="AlphaFoldDB" id="A0A9Q8YFV4"/>
<dbReference type="Pfam" id="PF14907">
    <property type="entry name" value="NTP_transf_5"/>
    <property type="match status" value="1"/>
</dbReference>
<proteinExistence type="predicted"/>
<dbReference type="InterPro" id="IPR039498">
    <property type="entry name" value="NTP_transf_5"/>
</dbReference>
<name>A0A9Q8YFV4_ENSAD</name>
<dbReference type="Proteomes" id="UP001055460">
    <property type="component" value="Plasmid pB"/>
</dbReference>
<geneLocation type="plasmid" evidence="1 2">
    <name>pB</name>
</geneLocation>